<evidence type="ECO:0008006" key="4">
    <source>
        <dbReference type="Google" id="ProtNLM"/>
    </source>
</evidence>
<protein>
    <recommendedName>
        <fullName evidence="4">Hemolysin XhlA</fullName>
    </recommendedName>
</protein>
<name>A0A6L6PQG0_9BURK</name>
<keyword evidence="3" id="KW-1185">Reference proteome</keyword>
<sequence length="102" mass="11542">MDIDARLDKIEVRLDKHDEMFVNVLERLSKIETRLDHIETTMVTKEDLERLTATMIKWMVGMFVGSGIAAITVMTFVLNNAVPKAPPQPPPAPIIIQVPPYK</sequence>
<evidence type="ECO:0000313" key="2">
    <source>
        <dbReference type="EMBL" id="MTV40927.1"/>
    </source>
</evidence>
<dbReference type="AlphaFoldDB" id="A0A6L6PQG0"/>
<reference evidence="2 3" key="1">
    <citation type="submission" date="2019-11" db="EMBL/GenBank/DDBJ databases">
        <title>Type strains purchased from KCTC, JCM and DSMZ.</title>
        <authorList>
            <person name="Lu H."/>
        </authorList>
    </citation>
    <scope>NUCLEOTIDE SEQUENCE [LARGE SCALE GENOMIC DNA]</scope>
    <source>
        <strain evidence="2 3">KCTC 22382</strain>
    </source>
</reference>
<accession>A0A6L6PQG0</accession>
<feature type="transmembrane region" description="Helical" evidence="1">
    <location>
        <begin position="58"/>
        <end position="78"/>
    </location>
</feature>
<evidence type="ECO:0000313" key="3">
    <source>
        <dbReference type="Proteomes" id="UP000475582"/>
    </source>
</evidence>
<dbReference type="OrthoDB" id="8781598at2"/>
<organism evidence="2 3">
    <name type="scientific">Duganella radicis</name>
    <dbReference type="NCBI Taxonomy" id="551988"/>
    <lineage>
        <taxon>Bacteria</taxon>
        <taxon>Pseudomonadati</taxon>
        <taxon>Pseudomonadota</taxon>
        <taxon>Betaproteobacteria</taxon>
        <taxon>Burkholderiales</taxon>
        <taxon>Oxalobacteraceae</taxon>
        <taxon>Telluria group</taxon>
        <taxon>Duganella</taxon>
    </lineage>
</organism>
<keyword evidence="1" id="KW-0472">Membrane</keyword>
<keyword evidence="1" id="KW-0812">Transmembrane</keyword>
<dbReference type="Proteomes" id="UP000475582">
    <property type="component" value="Unassembled WGS sequence"/>
</dbReference>
<dbReference type="EMBL" id="WNKY01000043">
    <property type="protein sequence ID" value="MTV40927.1"/>
    <property type="molecule type" value="Genomic_DNA"/>
</dbReference>
<evidence type="ECO:0000256" key="1">
    <source>
        <dbReference type="SAM" id="Phobius"/>
    </source>
</evidence>
<comment type="caution">
    <text evidence="2">The sequence shown here is derived from an EMBL/GenBank/DDBJ whole genome shotgun (WGS) entry which is preliminary data.</text>
</comment>
<keyword evidence="1" id="KW-1133">Transmembrane helix</keyword>
<proteinExistence type="predicted"/>
<gene>
    <name evidence="2" type="ORF">GM676_25515</name>
</gene>
<dbReference type="RefSeq" id="WP_155467015.1">
    <property type="nucleotide sequence ID" value="NZ_WNKY01000043.1"/>
</dbReference>